<dbReference type="EMBL" id="MCOG01000483">
    <property type="protein sequence ID" value="ORY02970.1"/>
    <property type="molecule type" value="Genomic_DNA"/>
</dbReference>
<evidence type="ECO:0000313" key="3">
    <source>
        <dbReference type="Proteomes" id="UP000193920"/>
    </source>
</evidence>
<evidence type="ECO:0000256" key="1">
    <source>
        <dbReference type="SAM" id="MobiDB-lite"/>
    </source>
</evidence>
<evidence type="ECO:0000313" key="2">
    <source>
        <dbReference type="EMBL" id="ORY02970.1"/>
    </source>
</evidence>
<keyword evidence="3" id="KW-1185">Reference proteome</keyword>
<accession>A0A1Y1YY71</accession>
<dbReference type="AlphaFoldDB" id="A0A1Y1YY71"/>
<dbReference type="Proteomes" id="UP000193920">
    <property type="component" value="Unassembled WGS sequence"/>
</dbReference>
<sequence length="97" mass="11358">MDISNLLIDAQDTDTNEQKNSDIKISNHLNKTNKVNVSNDKKENQIFNINNTNKNNNEVINEKKKKEINPELKKQINTNIDIEEIIRNRRKDNNEVV</sequence>
<name>A0A1Y1YY71_9FUNG</name>
<protein>
    <submittedName>
        <fullName evidence="2">Uncharacterized protein</fullName>
    </submittedName>
</protein>
<feature type="region of interest" description="Disordered" evidence="1">
    <location>
        <begin position="1"/>
        <end position="20"/>
    </location>
</feature>
<reference evidence="2 3" key="1">
    <citation type="submission" date="2016-08" db="EMBL/GenBank/DDBJ databases">
        <title>A Parts List for Fungal Cellulosomes Revealed by Comparative Genomics.</title>
        <authorList>
            <consortium name="DOE Joint Genome Institute"/>
            <person name="Haitjema C.H."/>
            <person name="Gilmore S.P."/>
            <person name="Henske J.K."/>
            <person name="Solomon K.V."/>
            <person name="De Groot R."/>
            <person name="Kuo A."/>
            <person name="Mondo S.J."/>
            <person name="Salamov A.A."/>
            <person name="Labutti K."/>
            <person name="Zhao Z."/>
            <person name="Chiniquy J."/>
            <person name="Barry K."/>
            <person name="Brewer H.M."/>
            <person name="Purvine S.O."/>
            <person name="Wright A.T."/>
            <person name="Boxma B."/>
            <person name="Van Alen T."/>
            <person name="Hackstein J.H."/>
            <person name="Baker S.E."/>
            <person name="Grigoriev I.V."/>
            <person name="O'Malley M.A."/>
        </authorList>
    </citation>
    <scope>NUCLEOTIDE SEQUENCE [LARGE SCALE GENOMIC DNA]</scope>
    <source>
        <strain evidence="2 3">G1</strain>
    </source>
</reference>
<proteinExistence type="predicted"/>
<comment type="caution">
    <text evidence="2">The sequence shown here is derived from an EMBL/GenBank/DDBJ whole genome shotgun (WGS) entry which is preliminary data.</text>
</comment>
<gene>
    <name evidence="2" type="ORF">LY90DRAFT_218048</name>
</gene>
<organism evidence="2 3">
    <name type="scientific">Neocallimastix californiae</name>
    <dbReference type="NCBI Taxonomy" id="1754190"/>
    <lineage>
        <taxon>Eukaryota</taxon>
        <taxon>Fungi</taxon>
        <taxon>Fungi incertae sedis</taxon>
        <taxon>Chytridiomycota</taxon>
        <taxon>Chytridiomycota incertae sedis</taxon>
        <taxon>Neocallimastigomycetes</taxon>
        <taxon>Neocallimastigales</taxon>
        <taxon>Neocallimastigaceae</taxon>
        <taxon>Neocallimastix</taxon>
    </lineage>
</organism>